<keyword evidence="1" id="KW-0802">TPR repeat</keyword>
<organism evidence="2 3">
    <name type="scientific">Candidatus Magnetobacterium bavaricum</name>
    <dbReference type="NCBI Taxonomy" id="29290"/>
    <lineage>
        <taxon>Bacteria</taxon>
        <taxon>Pseudomonadati</taxon>
        <taxon>Nitrospirota</taxon>
        <taxon>Thermodesulfovibrionia</taxon>
        <taxon>Thermodesulfovibrionales</taxon>
        <taxon>Candidatus Magnetobacteriaceae</taxon>
        <taxon>Candidatus Magnetobacterium</taxon>
    </lineage>
</organism>
<dbReference type="Gene3D" id="1.25.40.10">
    <property type="entry name" value="Tetratricopeptide repeat domain"/>
    <property type="match status" value="1"/>
</dbReference>
<evidence type="ECO:0000313" key="2">
    <source>
        <dbReference type="EMBL" id="KJU86752.1"/>
    </source>
</evidence>
<dbReference type="InterPro" id="IPR019734">
    <property type="entry name" value="TPR_rpt"/>
</dbReference>
<evidence type="ECO:0000256" key="1">
    <source>
        <dbReference type="PROSITE-ProRule" id="PRU00339"/>
    </source>
</evidence>
<dbReference type="SUPFAM" id="SSF48452">
    <property type="entry name" value="TPR-like"/>
    <property type="match status" value="1"/>
</dbReference>
<accession>A0A0F3GY18</accession>
<dbReference type="InterPro" id="IPR011990">
    <property type="entry name" value="TPR-like_helical_dom_sf"/>
</dbReference>
<proteinExistence type="predicted"/>
<gene>
    <name evidence="2" type="ORF">MBAV_001053</name>
</gene>
<feature type="repeat" description="TPR" evidence="1">
    <location>
        <begin position="44"/>
        <end position="77"/>
    </location>
</feature>
<protein>
    <submittedName>
        <fullName evidence="2">Uncharacterized protein</fullName>
    </submittedName>
</protein>
<feature type="non-terminal residue" evidence="2">
    <location>
        <position position="82"/>
    </location>
</feature>
<dbReference type="AlphaFoldDB" id="A0A0F3GY18"/>
<evidence type="ECO:0000313" key="3">
    <source>
        <dbReference type="Proteomes" id="UP000033423"/>
    </source>
</evidence>
<comment type="caution">
    <text evidence="2">The sequence shown here is derived from an EMBL/GenBank/DDBJ whole genome shotgun (WGS) entry which is preliminary data.</text>
</comment>
<name>A0A0F3GY18_9BACT</name>
<reference evidence="2 3" key="1">
    <citation type="submission" date="2015-02" db="EMBL/GenBank/DDBJ databases">
        <title>Single-cell genomics of uncultivated deep-branching MTB reveals a conserved set of magnetosome genes.</title>
        <authorList>
            <person name="Kolinko S."/>
            <person name="Richter M."/>
            <person name="Glockner F.O."/>
            <person name="Brachmann A."/>
            <person name="Schuler D."/>
        </authorList>
    </citation>
    <scope>NUCLEOTIDE SEQUENCE [LARGE SCALE GENOMIC DNA]</scope>
    <source>
        <strain evidence="2">TM-1</strain>
    </source>
</reference>
<sequence length="82" mass="9348">MMEKFDTSDLQVLLKVAKVNSGKFLDTMVCYYNKIFQISSEETRTIYMDIGDKGRTKGDFDGAIRAYKKVLKADPNNVDTLL</sequence>
<dbReference type="Proteomes" id="UP000033423">
    <property type="component" value="Unassembled WGS sequence"/>
</dbReference>
<dbReference type="EMBL" id="LACI01000469">
    <property type="protein sequence ID" value="KJU86752.1"/>
    <property type="molecule type" value="Genomic_DNA"/>
</dbReference>
<dbReference type="PROSITE" id="PS50005">
    <property type="entry name" value="TPR"/>
    <property type="match status" value="1"/>
</dbReference>
<keyword evidence="3" id="KW-1185">Reference proteome</keyword>